<accession>A0A7C9LG78</accession>
<keyword evidence="4" id="KW-1185">Reference proteome</keyword>
<evidence type="ECO:0000313" key="3">
    <source>
        <dbReference type="EMBL" id="MUV13741.1"/>
    </source>
</evidence>
<feature type="transmembrane region" description="Helical" evidence="1">
    <location>
        <begin position="6"/>
        <end position="23"/>
    </location>
</feature>
<keyword evidence="1" id="KW-0472">Membrane</keyword>
<keyword evidence="1" id="KW-1133">Transmembrane helix</keyword>
<dbReference type="Proteomes" id="UP000479692">
    <property type="component" value="Unassembled WGS sequence"/>
</dbReference>
<sequence>MYLRAGWVVMGLAIVAGTAWYAARDPAEPARERARRERAEQASAEIAADAQPMLYRWRDAQGQLHVTQEPPAGRRYERVPRDVPARAIEVDGNRP</sequence>
<dbReference type="AlphaFoldDB" id="A0A7C9LG78"/>
<organism evidence="3 4">
    <name type="scientific">Noviluteimonas gilva</name>
    <dbReference type="NCBI Taxonomy" id="2682097"/>
    <lineage>
        <taxon>Bacteria</taxon>
        <taxon>Pseudomonadati</taxon>
        <taxon>Pseudomonadota</taxon>
        <taxon>Gammaproteobacteria</taxon>
        <taxon>Lysobacterales</taxon>
        <taxon>Lysobacteraceae</taxon>
        <taxon>Noviluteimonas</taxon>
    </lineage>
</organism>
<dbReference type="InterPro" id="IPR025392">
    <property type="entry name" value="DUF4124"/>
</dbReference>
<proteinExistence type="predicted"/>
<comment type="caution">
    <text evidence="3">The sequence shown here is derived from an EMBL/GenBank/DDBJ whole genome shotgun (WGS) entry which is preliminary data.</text>
</comment>
<evidence type="ECO:0000256" key="1">
    <source>
        <dbReference type="SAM" id="Phobius"/>
    </source>
</evidence>
<name>A0A7C9LG78_9GAMM</name>
<dbReference type="RefSeq" id="WP_156640918.1">
    <property type="nucleotide sequence ID" value="NZ_WOXT01000001.1"/>
</dbReference>
<dbReference type="Pfam" id="PF13511">
    <property type="entry name" value="DUF4124"/>
    <property type="match status" value="1"/>
</dbReference>
<evidence type="ECO:0000313" key="4">
    <source>
        <dbReference type="Proteomes" id="UP000479692"/>
    </source>
</evidence>
<reference evidence="3 4" key="1">
    <citation type="submission" date="2019-12" db="EMBL/GenBank/DDBJ databases">
        <authorList>
            <person name="Xu J."/>
        </authorList>
    </citation>
    <scope>NUCLEOTIDE SEQUENCE [LARGE SCALE GENOMIC DNA]</scope>
    <source>
        <strain evidence="3 4">HX-5-24</strain>
    </source>
</reference>
<dbReference type="EMBL" id="WOXT01000001">
    <property type="protein sequence ID" value="MUV13741.1"/>
    <property type="molecule type" value="Genomic_DNA"/>
</dbReference>
<gene>
    <name evidence="3" type="ORF">GN331_05905</name>
</gene>
<evidence type="ECO:0000259" key="2">
    <source>
        <dbReference type="Pfam" id="PF13511"/>
    </source>
</evidence>
<protein>
    <submittedName>
        <fullName evidence="3">DUF4124 domain-containing protein</fullName>
    </submittedName>
</protein>
<keyword evidence="1" id="KW-0812">Transmembrane</keyword>
<feature type="domain" description="DUF4124" evidence="2">
    <location>
        <begin position="47"/>
        <end position="85"/>
    </location>
</feature>